<feature type="domain" description="BioF2-like acetyltransferase" evidence="1">
    <location>
        <begin position="185"/>
        <end position="328"/>
    </location>
</feature>
<reference evidence="3" key="1">
    <citation type="journal article" date="2008" name="PLoS ONE">
        <title>Survival in nuclear waste, extreme resistance, and potential applications gleaned from the genome sequence of Kineococcus radiotolerans SRS30216.</title>
        <authorList>
            <person name="Bagwell C.E."/>
            <person name="Bhat S."/>
            <person name="Hawkins G.M."/>
            <person name="Smith B.W."/>
            <person name="Biswas T."/>
            <person name="Hoover T.R."/>
            <person name="Saunders E."/>
            <person name="Han C.S."/>
            <person name="Tsodikov O.V."/>
            <person name="Shimkets L.J."/>
        </authorList>
    </citation>
    <scope>NUCLEOTIDE SEQUENCE [LARGE SCALE GENOMIC DNA]</scope>
    <source>
        <strain evidence="3">ATCC BAA-149 / DSM 14245 / SRS30216</strain>
    </source>
</reference>
<dbReference type="KEGG" id="kra:Krad_3543"/>
<organism evidence="2 3">
    <name type="scientific">Kineococcus radiotolerans (strain ATCC BAA-149 / DSM 14245 / SRS30216)</name>
    <dbReference type="NCBI Taxonomy" id="266940"/>
    <lineage>
        <taxon>Bacteria</taxon>
        <taxon>Bacillati</taxon>
        <taxon>Actinomycetota</taxon>
        <taxon>Actinomycetes</taxon>
        <taxon>Kineosporiales</taxon>
        <taxon>Kineosporiaceae</taxon>
        <taxon>Kineococcus</taxon>
    </lineage>
</organism>
<evidence type="ECO:0000313" key="2">
    <source>
        <dbReference type="EMBL" id="ABS05006.1"/>
    </source>
</evidence>
<dbReference type="AlphaFoldDB" id="A6WDW7"/>
<dbReference type="STRING" id="266940.Krad_3543"/>
<dbReference type="HOGENOM" id="CLU_756018_0_0_11"/>
<dbReference type="RefSeq" id="WP_012086732.1">
    <property type="nucleotide sequence ID" value="NC_009664.2"/>
</dbReference>
<accession>A6WDW7</accession>
<protein>
    <recommendedName>
        <fullName evidence="1">BioF2-like acetyltransferase domain-containing protein</fullName>
    </recommendedName>
</protein>
<dbReference type="eggNOG" id="ENOG502ZTAV">
    <property type="taxonomic scope" value="Bacteria"/>
</dbReference>
<dbReference type="EMBL" id="CP000750">
    <property type="protein sequence ID" value="ABS05006.1"/>
    <property type="molecule type" value="Genomic_DNA"/>
</dbReference>
<name>A6WDW7_KINRD</name>
<dbReference type="Proteomes" id="UP000001116">
    <property type="component" value="Chromosome"/>
</dbReference>
<proteinExistence type="predicted"/>
<dbReference type="InterPro" id="IPR038740">
    <property type="entry name" value="BioF2-like_GNAT_dom"/>
</dbReference>
<sequence>MSVSSVPRLEGAPAGGTAVRGIVEVEAAVVEGRAAVSAHLERFHDLHAHPATPPTAGVAWLRRVLPSAPPASVWAVHVDGGPGERAALVLVDRVDDGGRRTELLAGGGGHQASLAATTPAAAARLGQVLGEAAHRRGSALHLAELPDDPRVHALAAGAGAELLDALPVPEVRRPAEGEHLVSSGVRKNLRKTHNRLAHDGIGAEMSFSTDPAAFEAALPELEAAYRDRDEAHGVPCALDTPAGRDTWLARLRALGDLGRRELAVLRLDRELAAYVVGVPGGERYGIFDGRFVTRWARFSPGRLLEHEVLQRAFADPGVEVVDWMTGVAPETLLAVSGTRRRLVVRRGRPGVPVPRSAGGGGAAPLD</sequence>
<keyword evidence="3" id="KW-1185">Reference proteome</keyword>
<evidence type="ECO:0000313" key="3">
    <source>
        <dbReference type="Proteomes" id="UP000001116"/>
    </source>
</evidence>
<dbReference type="OrthoDB" id="3774569at2"/>
<dbReference type="Pfam" id="PF13480">
    <property type="entry name" value="Acetyltransf_6"/>
    <property type="match status" value="1"/>
</dbReference>
<dbReference type="InterPro" id="IPR016181">
    <property type="entry name" value="Acyl_CoA_acyltransferase"/>
</dbReference>
<evidence type="ECO:0000259" key="1">
    <source>
        <dbReference type="Pfam" id="PF13480"/>
    </source>
</evidence>
<dbReference type="SUPFAM" id="SSF55729">
    <property type="entry name" value="Acyl-CoA N-acyltransferases (Nat)"/>
    <property type="match status" value="1"/>
</dbReference>
<gene>
    <name evidence="2" type="ordered locus">Krad_3543</name>
</gene>